<dbReference type="RefSeq" id="WP_346124910.1">
    <property type="nucleotide sequence ID" value="NZ_BAABGU010000053.1"/>
</dbReference>
<evidence type="ECO:0000313" key="2">
    <source>
        <dbReference type="Proteomes" id="UP001500307"/>
    </source>
</evidence>
<sequence>MRVQLTKRLLDRQIIDADGRLVGRVDDIEFAIDDEGYPYVDCLLTGQRVLGERVGGWIGRALVAIADRFVDDPPVPPVRISVSLIDRMDSAVRLRVRAADLPASPLEVWLRRHLIDRIPGAHRASG</sequence>
<keyword evidence="2" id="KW-1185">Reference proteome</keyword>
<proteinExistence type="predicted"/>
<name>A0ABP8T3S2_9ACTN</name>
<dbReference type="Proteomes" id="UP001500307">
    <property type="component" value="Unassembled WGS sequence"/>
</dbReference>
<evidence type="ECO:0000313" key="1">
    <source>
        <dbReference type="EMBL" id="GAA4579938.1"/>
    </source>
</evidence>
<accession>A0ABP8T3S2</accession>
<organism evidence="1 2">
    <name type="scientific">Micromonospora coerulea</name>
    <dbReference type="NCBI Taxonomy" id="47856"/>
    <lineage>
        <taxon>Bacteria</taxon>
        <taxon>Bacillati</taxon>
        <taxon>Actinomycetota</taxon>
        <taxon>Actinomycetes</taxon>
        <taxon>Micromonosporales</taxon>
        <taxon>Micromonosporaceae</taxon>
        <taxon>Micromonospora</taxon>
    </lineage>
</organism>
<protein>
    <recommendedName>
        <fullName evidence="3">PRC-barrel domain-containing protein</fullName>
    </recommendedName>
</protein>
<gene>
    <name evidence="1" type="ORF">GCM10023176_58670</name>
</gene>
<comment type="caution">
    <text evidence="1">The sequence shown here is derived from an EMBL/GenBank/DDBJ whole genome shotgun (WGS) entry which is preliminary data.</text>
</comment>
<dbReference type="EMBL" id="BAABGU010000053">
    <property type="protein sequence ID" value="GAA4579938.1"/>
    <property type="molecule type" value="Genomic_DNA"/>
</dbReference>
<evidence type="ECO:0008006" key="3">
    <source>
        <dbReference type="Google" id="ProtNLM"/>
    </source>
</evidence>
<reference evidence="2" key="1">
    <citation type="journal article" date="2019" name="Int. J. Syst. Evol. Microbiol.">
        <title>The Global Catalogue of Microorganisms (GCM) 10K type strain sequencing project: providing services to taxonomists for standard genome sequencing and annotation.</title>
        <authorList>
            <consortium name="The Broad Institute Genomics Platform"/>
            <consortium name="The Broad Institute Genome Sequencing Center for Infectious Disease"/>
            <person name="Wu L."/>
            <person name="Ma J."/>
        </authorList>
    </citation>
    <scope>NUCLEOTIDE SEQUENCE [LARGE SCALE GENOMIC DNA]</scope>
    <source>
        <strain evidence="2">JCM 3175</strain>
    </source>
</reference>